<keyword evidence="4" id="KW-0210">Decarboxylase</keyword>
<dbReference type="Pfam" id="PF02776">
    <property type="entry name" value="TPP_enzyme_N"/>
    <property type="match status" value="1"/>
</dbReference>
<dbReference type="PANTHER" id="PTHR43452">
    <property type="entry name" value="PYRUVATE DECARBOXYLASE"/>
    <property type="match status" value="1"/>
</dbReference>
<dbReference type="PANTHER" id="PTHR43452:SF30">
    <property type="entry name" value="PYRUVATE DECARBOXYLASE ISOZYME 1-RELATED"/>
    <property type="match status" value="1"/>
</dbReference>
<evidence type="ECO:0000259" key="9">
    <source>
        <dbReference type="Pfam" id="PF00205"/>
    </source>
</evidence>
<gene>
    <name evidence="12" type="ORF">UFOPK1908_00938</name>
    <name evidence="13" type="ORF">UFOPK2282_01230</name>
</gene>
<evidence type="ECO:0000313" key="12">
    <source>
        <dbReference type="EMBL" id="CAB4622712.1"/>
    </source>
</evidence>
<feature type="domain" description="Thiamine pyrophosphate enzyme N-terminal TPP-binding" evidence="11">
    <location>
        <begin position="13"/>
        <end position="121"/>
    </location>
</feature>
<dbReference type="InterPro" id="IPR012001">
    <property type="entry name" value="Thiamin_PyroP_enz_TPP-bd_dom"/>
</dbReference>
<dbReference type="PIRSF" id="PIRSF036565">
    <property type="entry name" value="Pyruvt_ip_decrb"/>
    <property type="match status" value="1"/>
</dbReference>
<dbReference type="Pfam" id="PF00205">
    <property type="entry name" value="TPP_enzyme_M"/>
    <property type="match status" value="1"/>
</dbReference>
<evidence type="ECO:0000259" key="11">
    <source>
        <dbReference type="Pfam" id="PF02776"/>
    </source>
</evidence>
<evidence type="ECO:0000256" key="4">
    <source>
        <dbReference type="ARBA" id="ARBA00022793"/>
    </source>
</evidence>
<dbReference type="GO" id="GO:0000949">
    <property type="term" value="P:aromatic amino acid family catabolic process to alcohol via Ehrlich pathway"/>
    <property type="evidence" value="ECO:0007669"/>
    <property type="project" value="TreeGrafter"/>
</dbReference>
<dbReference type="GO" id="GO:0005829">
    <property type="term" value="C:cytosol"/>
    <property type="evidence" value="ECO:0007669"/>
    <property type="project" value="TreeGrafter"/>
</dbReference>
<evidence type="ECO:0000313" key="13">
    <source>
        <dbReference type="EMBL" id="CAB4673886.1"/>
    </source>
</evidence>
<keyword evidence="6 8" id="KW-0786">Thiamine pyrophosphate</keyword>
<dbReference type="EMBL" id="CAEZWR010000165">
    <property type="protein sequence ID" value="CAB4673886.1"/>
    <property type="molecule type" value="Genomic_DNA"/>
</dbReference>
<dbReference type="InterPro" id="IPR029061">
    <property type="entry name" value="THDP-binding"/>
</dbReference>
<feature type="domain" description="Thiamine pyrophosphate enzyme central" evidence="9">
    <location>
        <begin position="206"/>
        <end position="331"/>
    </location>
</feature>
<dbReference type="InterPro" id="IPR000399">
    <property type="entry name" value="TPP-bd_CS"/>
</dbReference>
<dbReference type="CDD" id="cd07038">
    <property type="entry name" value="TPP_PYR_PDC_IPDC_like"/>
    <property type="match status" value="1"/>
</dbReference>
<dbReference type="Pfam" id="PF02775">
    <property type="entry name" value="TPP_enzyme_C"/>
    <property type="match status" value="1"/>
</dbReference>
<evidence type="ECO:0000256" key="2">
    <source>
        <dbReference type="ARBA" id="ARBA00007812"/>
    </source>
</evidence>
<evidence type="ECO:0000256" key="6">
    <source>
        <dbReference type="ARBA" id="ARBA00023052"/>
    </source>
</evidence>
<dbReference type="GO" id="GO:0000287">
    <property type="term" value="F:magnesium ion binding"/>
    <property type="evidence" value="ECO:0007669"/>
    <property type="project" value="InterPro"/>
</dbReference>
<sequence length="548" mass="58746">MSTLSQPAHNTTTIANHLVRRFRELGVHEAFGIVGDFALRMFGALGDEDFHVLVTSDEQGAGFAADAYARIKGFGVVAITYGAGGLKVTNAAANAWAEQVPLLILSGSPGMSERAGDPMLHHKVKDFDTQYRVFQDLTCAQAVLTTGDTATNEIDRVIRTMLEEQRPGYIEVPRDLIGQIVDPPDFDIIPTPPVLDKAALADALADVMNELTIANSAAIHAGALVYRRGAEDALFSFATGTNMHVATSSLGRGVFPERHELGLGVYMGAVSPHSIVSRIENVDLTLSIGVLQTDLTLGGFTADLDEDHEIMIADTYVKVHRRTYNNVPLWAFLPALSAAVSDGSFQFTSNPIPMDPPFTPHENELTVERTIAAIESHVDERHGLLLDPGEALFSSVDMRVPTWAHGSAYYATMGYAVPGALGAGKASPDHRPVVIVGDGAFAMTGLELSACAFHGIPAIVIVLDNEGYGTQRPLLEGPFNDIPTLAAEKLTDVFGVGQGRLVRTERELDQALTEAMNSNELFIIRAALPKTGRSAGLTRLGEALAKRV</sequence>
<evidence type="ECO:0000256" key="5">
    <source>
        <dbReference type="ARBA" id="ARBA00022842"/>
    </source>
</evidence>
<protein>
    <submittedName>
        <fullName evidence="13">Unannotated protein</fullName>
    </submittedName>
</protein>
<evidence type="ECO:0000256" key="1">
    <source>
        <dbReference type="ARBA" id="ARBA00001964"/>
    </source>
</evidence>
<accession>A0A6J6MJ75</accession>
<reference evidence="13" key="1">
    <citation type="submission" date="2020-05" db="EMBL/GenBank/DDBJ databases">
        <authorList>
            <person name="Chiriac C."/>
            <person name="Salcher M."/>
            <person name="Ghai R."/>
            <person name="Kavagutti S V."/>
        </authorList>
    </citation>
    <scope>NUCLEOTIDE SEQUENCE</scope>
</reference>
<dbReference type="Gene3D" id="3.40.50.970">
    <property type="match status" value="2"/>
</dbReference>
<evidence type="ECO:0000259" key="10">
    <source>
        <dbReference type="Pfam" id="PF02775"/>
    </source>
</evidence>
<dbReference type="InterPro" id="IPR011766">
    <property type="entry name" value="TPP_enzyme_TPP-bd"/>
</dbReference>
<organism evidence="13">
    <name type="scientific">freshwater metagenome</name>
    <dbReference type="NCBI Taxonomy" id="449393"/>
    <lineage>
        <taxon>unclassified sequences</taxon>
        <taxon>metagenomes</taxon>
        <taxon>ecological metagenomes</taxon>
    </lineage>
</organism>
<keyword evidence="5" id="KW-0460">Magnesium</keyword>
<evidence type="ECO:0000256" key="8">
    <source>
        <dbReference type="RuleBase" id="RU362132"/>
    </source>
</evidence>
<proteinExistence type="inferred from homology"/>
<dbReference type="EMBL" id="CAEZVB010000041">
    <property type="protein sequence ID" value="CAB4622712.1"/>
    <property type="molecule type" value="Genomic_DNA"/>
</dbReference>
<dbReference type="InterPro" id="IPR012110">
    <property type="entry name" value="PDC/IPDC-like"/>
</dbReference>
<dbReference type="PROSITE" id="PS00187">
    <property type="entry name" value="TPP_ENZYMES"/>
    <property type="match status" value="1"/>
</dbReference>
<keyword evidence="7" id="KW-0456">Lyase</keyword>
<dbReference type="GO" id="GO:0004737">
    <property type="term" value="F:pyruvate decarboxylase activity"/>
    <property type="evidence" value="ECO:0007669"/>
    <property type="project" value="TreeGrafter"/>
</dbReference>
<feature type="domain" description="Thiamine pyrophosphate enzyme TPP-binding" evidence="10">
    <location>
        <begin position="401"/>
        <end position="524"/>
    </location>
</feature>
<evidence type="ECO:0000256" key="3">
    <source>
        <dbReference type="ARBA" id="ARBA00022723"/>
    </source>
</evidence>
<dbReference type="SUPFAM" id="SSF52518">
    <property type="entry name" value="Thiamin diphosphate-binding fold (THDP-binding)"/>
    <property type="match status" value="2"/>
</dbReference>
<keyword evidence="3" id="KW-0479">Metal-binding</keyword>
<evidence type="ECO:0000256" key="7">
    <source>
        <dbReference type="ARBA" id="ARBA00023239"/>
    </source>
</evidence>
<dbReference type="Gene3D" id="3.40.50.1220">
    <property type="entry name" value="TPP-binding domain"/>
    <property type="match status" value="1"/>
</dbReference>
<dbReference type="SUPFAM" id="SSF52467">
    <property type="entry name" value="DHS-like NAD/FAD-binding domain"/>
    <property type="match status" value="1"/>
</dbReference>
<dbReference type="GO" id="GO:0030976">
    <property type="term" value="F:thiamine pyrophosphate binding"/>
    <property type="evidence" value="ECO:0007669"/>
    <property type="project" value="InterPro"/>
</dbReference>
<comment type="similarity">
    <text evidence="2 8">Belongs to the TPP enzyme family.</text>
</comment>
<name>A0A6J6MJ75_9ZZZZ</name>
<dbReference type="InterPro" id="IPR029035">
    <property type="entry name" value="DHS-like_NAD/FAD-binding_dom"/>
</dbReference>
<dbReference type="AlphaFoldDB" id="A0A6J6MJ75"/>
<dbReference type="InterPro" id="IPR012000">
    <property type="entry name" value="Thiamin_PyroP_enz_cen_dom"/>
</dbReference>
<comment type="cofactor">
    <cofactor evidence="1">
        <name>thiamine diphosphate</name>
        <dbReference type="ChEBI" id="CHEBI:58937"/>
    </cofactor>
</comment>
<dbReference type="InterPro" id="IPR047213">
    <property type="entry name" value="TPP_PYR_PDC_IPDC-like"/>
</dbReference>